<evidence type="ECO:0000313" key="2">
    <source>
        <dbReference type="EMBL" id="EEH56504.1"/>
    </source>
</evidence>
<accession>C1MTT2</accession>
<dbReference type="InterPro" id="IPR000594">
    <property type="entry name" value="ThiF_NAD_FAD-bd"/>
</dbReference>
<dbReference type="OMA" id="NWSTVEY"/>
<organism evidence="3">
    <name type="scientific">Micromonas pusilla (strain CCMP1545)</name>
    <name type="common">Picoplanktonic green alga</name>
    <dbReference type="NCBI Taxonomy" id="564608"/>
    <lineage>
        <taxon>Eukaryota</taxon>
        <taxon>Viridiplantae</taxon>
        <taxon>Chlorophyta</taxon>
        <taxon>Mamiellophyceae</taxon>
        <taxon>Mamiellales</taxon>
        <taxon>Mamiellaceae</taxon>
        <taxon>Micromonas</taxon>
    </lineage>
</organism>
<evidence type="ECO:0000259" key="1">
    <source>
        <dbReference type="Pfam" id="PF00899"/>
    </source>
</evidence>
<dbReference type="InterPro" id="IPR045886">
    <property type="entry name" value="ThiF/MoeB/HesA"/>
</dbReference>
<evidence type="ECO:0000313" key="3">
    <source>
        <dbReference type="Proteomes" id="UP000001876"/>
    </source>
</evidence>
<sequence length="366" mass="38206">MTAATADPNGGGLTDEQAAVYDRQLRVWGVEAQKRMGASTFFVLGDLDGVAAEACKNIVLAGVGTLRIWDNGMDAYDANAPPGNFLATAGAAGKAAGSITVARAMRDTLQEMNPFCFVECRSDPGVALPSAPLMDVEFRAGVDAVLYSGASLSDAIEINASCRRVGPGGVAFFHAHCRASTAHFFVDLGDAFEHAPDAAPGSGAFYLTLVPIRPRSEVKEKEKEETDAPPPAPTAVASYVPLRDALAAKWSSMGNGREGGLRRVNKAAGAFLLCAAFETRTGRRPLAADLPELLDGIADAERDNGVKPGWLPPSVVEEHVGRELGAGSGHSASPAVAAIVGGVLGQEARSIHWSPYDRVRVVNADP</sequence>
<dbReference type="STRING" id="564608.C1MTT2"/>
<dbReference type="OrthoDB" id="1708823at2759"/>
<feature type="domain" description="THIF-type NAD/FAD binding fold" evidence="1">
    <location>
        <begin position="21"/>
        <end position="148"/>
    </location>
</feature>
<dbReference type="eggNOG" id="KOG2014">
    <property type="taxonomic scope" value="Eukaryota"/>
</dbReference>
<dbReference type="Pfam" id="PF00899">
    <property type="entry name" value="ThiF"/>
    <property type="match status" value="1"/>
</dbReference>
<proteinExistence type="predicted"/>
<dbReference type="InterPro" id="IPR035985">
    <property type="entry name" value="Ubiquitin-activating_enz"/>
</dbReference>
<dbReference type="PANTHER" id="PTHR10953:SF162">
    <property type="entry name" value="SUMO-ACTIVATING ENZYME SUBUNIT 1"/>
    <property type="match status" value="1"/>
</dbReference>
<dbReference type="Proteomes" id="UP000001876">
    <property type="component" value="Unassembled WGS sequence"/>
</dbReference>
<dbReference type="RefSeq" id="XP_003059372.1">
    <property type="nucleotide sequence ID" value="XM_003059326.1"/>
</dbReference>
<dbReference type="GO" id="GO:0031510">
    <property type="term" value="C:SUMO activating enzyme complex"/>
    <property type="evidence" value="ECO:0007669"/>
    <property type="project" value="TreeGrafter"/>
</dbReference>
<dbReference type="GO" id="GO:0005737">
    <property type="term" value="C:cytoplasm"/>
    <property type="evidence" value="ECO:0007669"/>
    <property type="project" value="TreeGrafter"/>
</dbReference>
<reference evidence="2 3" key="1">
    <citation type="journal article" date="2009" name="Science">
        <title>Green evolution and dynamic adaptations revealed by genomes of the marine picoeukaryotes Micromonas.</title>
        <authorList>
            <person name="Worden A.Z."/>
            <person name="Lee J.H."/>
            <person name="Mock T."/>
            <person name="Rouze P."/>
            <person name="Simmons M.P."/>
            <person name="Aerts A.L."/>
            <person name="Allen A.E."/>
            <person name="Cuvelier M.L."/>
            <person name="Derelle E."/>
            <person name="Everett M.V."/>
            <person name="Foulon E."/>
            <person name="Grimwood J."/>
            <person name="Gundlach H."/>
            <person name="Henrissat B."/>
            <person name="Napoli C."/>
            <person name="McDonald S.M."/>
            <person name="Parker M.S."/>
            <person name="Rombauts S."/>
            <person name="Salamov A."/>
            <person name="Von Dassow P."/>
            <person name="Badger J.H."/>
            <person name="Coutinho P.M."/>
            <person name="Demir E."/>
            <person name="Dubchak I."/>
            <person name="Gentemann C."/>
            <person name="Eikrem W."/>
            <person name="Gready J.E."/>
            <person name="John U."/>
            <person name="Lanier W."/>
            <person name="Lindquist E.A."/>
            <person name="Lucas S."/>
            <person name="Mayer K.F."/>
            <person name="Moreau H."/>
            <person name="Not F."/>
            <person name="Otillar R."/>
            <person name="Panaud O."/>
            <person name="Pangilinan J."/>
            <person name="Paulsen I."/>
            <person name="Piegu B."/>
            <person name="Poliakov A."/>
            <person name="Robbens S."/>
            <person name="Schmutz J."/>
            <person name="Toulza E."/>
            <person name="Wyss T."/>
            <person name="Zelensky A."/>
            <person name="Zhou K."/>
            <person name="Armbrust E.V."/>
            <person name="Bhattacharya D."/>
            <person name="Goodenough U.W."/>
            <person name="Van de Peer Y."/>
            <person name="Grigoriev I.V."/>
        </authorList>
    </citation>
    <scope>NUCLEOTIDE SEQUENCE [LARGE SCALE GENOMIC DNA]</scope>
    <source>
        <strain evidence="2 3">CCMP1545</strain>
    </source>
</reference>
<name>C1MTT2_MICPC</name>
<dbReference type="PANTHER" id="PTHR10953">
    <property type="entry name" value="UBIQUITIN-ACTIVATING ENZYME E1"/>
    <property type="match status" value="1"/>
</dbReference>
<gene>
    <name evidence="2" type="ORF">MICPUCDRAFT_58541</name>
</gene>
<dbReference type="EMBL" id="GG663740">
    <property type="protein sequence ID" value="EEH56504.1"/>
    <property type="molecule type" value="Genomic_DNA"/>
</dbReference>
<keyword evidence="3" id="KW-1185">Reference proteome</keyword>
<dbReference type="SUPFAM" id="SSF69572">
    <property type="entry name" value="Activating enzymes of the ubiquitin-like proteins"/>
    <property type="match status" value="1"/>
</dbReference>
<dbReference type="Gene3D" id="3.40.50.720">
    <property type="entry name" value="NAD(P)-binding Rossmann-like Domain"/>
    <property type="match status" value="1"/>
</dbReference>
<protein>
    <submittedName>
        <fullName evidence="2">Predicted protein</fullName>
    </submittedName>
</protein>
<dbReference type="AlphaFoldDB" id="C1MTT2"/>
<dbReference type="GO" id="GO:0019948">
    <property type="term" value="F:SUMO activating enzyme activity"/>
    <property type="evidence" value="ECO:0007669"/>
    <property type="project" value="TreeGrafter"/>
</dbReference>
<dbReference type="GO" id="GO:0016925">
    <property type="term" value="P:protein sumoylation"/>
    <property type="evidence" value="ECO:0007669"/>
    <property type="project" value="TreeGrafter"/>
</dbReference>
<dbReference type="GeneID" id="9684512"/>
<dbReference type="KEGG" id="mpp:MICPUCDRAFT_58541"/>